<sequence length="86" mass="9298">MDALFFAEDENTGEMLMVEAPGALGTFLEALTEAREVYQYMATYSPGADDATKRINLGKFNEAYAAAEKAAAEAGVRFSLTDIMGF</sequence>
<reference evidence="1 2" key="1">
    <citation type="submission" date="2019-02" db="EMBL/GenBank/DDBJ databases">
        <authorList>
            <person name="Khodamoradi S."/>
            <person name="Hahnke R.L."/>
            <person name="Kaempfer P."/>
            <person name="Schumann P."/>
            <person name="Rohde M."/>
            <person name="Steinert M."/>
            <person name="Luzhetskyy A."/>
            <person name="Wink J."/>
            <person name="Ruckert C."/>
        </authorList>
    </citation>
    <scope>NUCLEOTIDE SEQUENCE [LARGE SCALE GENOMIC DNA]</scope>
    <source>
        <strain evidence="1 2">M2</strain>
        <plasmid evidence="2">phim2</plasmid>
    </source>
</reference>
<protein>
    <submittedName>
        <fullName evidence="1">Uncharacterized protein</fullName>
    </submittedName>
</protein>
<accession>A0A4P6Q7W8</accession>
<evidence type="ECO:0000313" key="1">
    <source>
        <dbReference type="EMBL" id="QBI56823.1"/>
    </source>
</evidence>
<gene>
    <name evidence="1" type="ORF">EKD16_25415</name>
</gene>
<evidence type="ECO:0000313" key="2">
    <source>
        <dbReference type="Proteomes" id="UP000292235"/>
    </source>
</evidence>
<keyword evidence="1" id="KW-0614">Plasmid</keyword>
<keyword evidence="2" id="KW-1185">Reference proteome</keyword>
<dbReference type="KEGG" id="strr:EKD16_25415"/>
<proteinExistence type="predicted"/>
<dbReference type="EMBL" id="CP036456">
    <property type="protein sequence ID" value="QBI56823.1"/>
    <property type="molecule type" value="Genomic_DNA"/>
</dbReference>
<organism evidence="1 2">
    <name type="scientific">Streptomonospora litoralis</name>
    <dbReference type="NCBI Taxonomy" id="2498135"/>
    <lineage>
        <taxon>Bacteria</taxon>
        <taxon>Bacillati</taxon>
        <taxon>Actinomycetota</taxon>
        <taxon>Actinomycetes</taxon>
        <taxon>Streptosporangiales</taxon>
        <taxon>Nocardiopsidaceae</taxon>
        <taxon>Streptomonospora</taxon>
    </lineage>
</organism>
<dbReference type="Proteomes" id="UP000292235">
    <property type="component" value="Plasmid phiM2"/>
</dbReference>
<dbReference type="AlphaFoldDB" id="A0A4P6Q7W8"/>
<name>A0A4P6Q7W8_9ACTN</name>
<dbReference type="RefSeq" id="WP_131102985.1">
    <property type="nucleotide sequence ID" value="NZ_CP036456.1"/>
</dbReference>
<geneLocation type="plasmid" evidence="2">
    <name>phim2</name>
</geneLocation>
<dbReference type="GeneID" id="39493914"/>